<evidence type="ECO:0000259" key="17">
    <source>
        <dbReference type="PROSITE" id="PS51194"/>
    </source>
</evidence>
<dbReference type="Pfam" id="PF00271">
    <property type="entry name" value="Helicase_C"/>
    <property type="match status" value="1"/>
</dbReference>
<protein>
    <recommendedName>
        <fullName evidence="20">DNA repair protein RAD5</fullName>
    </recommendedName>
</protein>
<dbReference type="PANTHER" id="PTHR45626">
    <property type="entry name" value="TRANSCRIPTION TERMINATION FACTOR 2-RELATED"/>
    <property type="match status" value="1"/>
</dbReference>
<dbReference type="SMART" id="SM00910">
    <property type="entry name" value="HIRAN"/>
    <property type="match status" value="1"/>
</dbReference>
<feature type="region of interest" description="Disordered" evidence="14">
    <location>
        <begin position="246"/>
        <end position="268"/>
    </location>
</feature>
<name>A0A8H7QFV3_9FUNG</name>
<dbReference type="GO" id="GO:0016818">
    <property type="term" value="F:hydrolase activity, acting on acid anhydrides, in phosphorus-containing anhydrides"/>
    <property type="evidence" value="ECO:0007669"/>
    <property type="project" value="InterPro"/>
</dbReference>
<evidence type="ECO:0000313" key="19">
    <source>
        <dbReference type="Proteomes" id="UP000603453"/>
    </source>
</evidence>
<keyword evidence="4" id="KW-0547">Nucleotide-binding</keyword>
<dbReference type="OrthoDB" id="448448at2759"/>
<evidence type="ECO:0000256" key="9">
    <source>
        <dbReference type="ARBA" id="ARBA00022833"/>
    </source>
</evidence>
<evidence type="ECO:0000256" key="14">
    <source>
        <dbReference type="SAM" id="MobiDB-lite"/>
    </source>
</evidence>
<keyword evidence="8" id="KW-0347">Helicase</keyword>
<keyword evidence="9" id="KW-0862">Zinc</keyword>
<dbReference type="Proteomes" id="UP000603453">
    <property type="component" value="Unassembled WGS sequence"/>
</dbReference>
<keyword evidence="5" id="KW-0227">DNA damage</keyword>
<dbReference type="InterPro" id="IPR049730">
    <property type="entry name" value="SNF2/RAD54-like_C"/>
</dbReference>
<evidence type="ECO:0000256" key="7">
    <source>
        <dbReference type="ARBA" id="ARBA00022801"/>
    </source>
</evidence>
<feature type="domain" description="Helicase C-terminal" evidence="17">
    <location>
        <begin position="853"/>
        <end position="1017"/>
    </location>
</feature>
<dbReference type="CDD" id="cd18008">
    <property type="entry name" value="DEXDc_SHPRH-like"/>
    <property type="match status" value="1"/>
</dbReference>
<evidence type="ECO:0000256" key="6">
    <source>
        <dbReference type="ARBA" id="ARBA00022771"/>
    </source>
</evidence>
<evidence type="ECO:0000256" key="4">
    <source>
        <dbReference type="ARBA" id="ARBA00022741"/>
    </source>
</evidence>
<dbReference type="InterPro" id="IPR014001">
    <property type="entry name" value="Helicase_ATP-bd"/>
</dbReference>
<dbReference type="Pfam" id="PF08797">
    <property type="entry name" value="HIRAN"/>
    <property type="match status" value="1"/>
</dbReference>
<keyword evidence="12" id="KW-0539">Nucleus</keyword>
<evidence type="ECO:0000313" key="18">
    <source>
        <dbReference type="EMBL" id="KAG2191703.1"/>
    </source>
</evidence>
<dbReference type="Pfam" id="PF13920">
    <property type="entry name" value="zf-C3HC4_3"/>
    <property type="match status" value="1"/>
</dbReference>
<dbReference type="CDD" id="cd18793">
    <property type="entry name" value="SF2_C_SNF"/>
    <property type="match status" value="1"/>
</dbReference>
<dbReference type="PROSITE" id="PS50089">
    <property type="entry name" value="ZF_RING_2"/>
    <property type="match status" value="1"/>
</dbReference>
<dbReference type="InterPro" id="IPR001650">
    <property type="entry name" value="Helicase_C-like"/>
</dbReference>
<keyword evidence="10" id="KW-0067">ATP-binding</keyword>
<evidence type="ECO:0000259" key="15">
    <source>
        <dbReference type="PROSITE" id="PS50089"/>
    </source>
</evidence>
<comment type="similarity">
    <text evidence="2">Belongs to the SNF2/RAD54 helicase family.</text>
</comment>
<dbReference type="InterPro" id="IPR000330">
    <property type="entry name" value="SNF2_N"/>
</dbReference>
<dbReference type="InterPro" id="IPR013083">
    <property type="entry name" value="Znf_RING/FYVE/PHD"/>
</dbReference>
<evidence type="ECO:0000256" key="2">
    <source>
        <dbReference type="ARBA" id="ARBA00007025"/>
    </source>
</evidence>
<dbReference type="PROSITE" id="PS51194">
    <property type="entry name" value="HELICASE_CTER"/>
    <property type="match status" value="1"/>
</dbReference>
<dbReference type="PROSITE" id="PS51192">
    <property type="entry name" value="HELICASE_ATP_BIND_1"/>
    <property type="match status" value="1"/>
</dbReference>
<evidence type="ECO:0000256" key="11">
    <source>
        <dbReference type="ARBA" id="ARBA00023204"/>
    </source>
</evidence>
<dbReference type="GO" id="GO:0008270">
    <property type="term" value="F:zinc ion binding"/>
    <property type="evidence" value="ECO:0007669"/>
    <property type="project" value="UniProtKB-KW"/>
</dbReference>
<evidence type="ECO:0000256" key="5">
    <source>
        <dbReference type="ARBA" id="ARBA00022763"/>
    </source>
</evidence>
<dbReference type="GO" id="GO:0005524">
    <property type="term" value="F:ATP binding"/>
    <property type="evidence" value="ECO:0007669"/>
    <property type="project" value="UniProtKB-KW"/>
</dbReference>
<dbReference type="GO" id="GO:0003676">
    <property type="term" value="F:nucleic acid binding"/>
    <property type="evidence" value="ECO:0007669"/>
    <property type="project" value="InterPro"/>
</dbReference>
<dbReference type="InterPro" id="IPR050628">
    <property type="entry name" value="SNF2_RAD54_helicase_TF"/>
</dbReference>
<dbReference type="GO" id="GO:0004386">
    <property type="term" value="F:helicase activity"/>
    <property type="evidence" value="ECO:0007669"/>
    <property type="project" value="UniProtKB-KW"/>
</dbReference>
<sequence length="1026" mass="116133">MSKRQREEANIESIRAILGDIPVKTIEDLLHRSNQNVETAVNLYFSDPLPIIPTQTSKNTSKLKLEKPKGEIKYYIGDLVITGWSLLKGPSPVKEGSVISIMRDKVNNYSNKIVRFGSGGGKELGRLPKEVADYIAALIDFNLCKFEGTLVWCPPQLKIGEDMIILLKCYMLPAAMHTHTFMSSVIPKAKRGFNNRSVEEPSTLRKIALLQIFKSLGLRPARSSIQRMNVGSDDTWDLLLQNVETKVEEPEEDETNEFDEEEKKEVSDDTLDHIYEKAQVFDSHIQPMEQPDTMALELKEYQKRALAWMTAKESTDAYDDGDIDMRAIHPLWEEYEFPAECEGDNRFFYFNPYSGELSLEFPEASSQEKGGILADEMGLGKTIEILSLIHTNRFNRATDKPPTPLFTNEPVGKSAKKVIKKSPTTLIVCPMSLLAQWRDEIIRGSKPGTITVEVFYGDERSHSTIEKMCQWNGSAPDVLLTTYGVVMGDWSKVQTNSSHASPLFGVEFWRVVLDEAHQIKNKSTKTSLACRDIKSKRRWAVTGTPIQNKLDDLYSLVRFLRHEPWANHTFWRTFISIPFEKQDPRALTAVQSVLEPIVLRRTKAMRDRKGRPMVPLPPKTINIEYLTFSPEEQDIYDAIYNDSQIKFSYFCQAGKMGANYASIFQLLTRLRQICCHPYLALKSKGDDEEVKSEGGKGIRLEDLIAKHNTSKTLTNQDIPSEHGTYGLNVLQNMLALQKGSSQSDMDTQHSSPMDALSSMTEECPICFETPETMIALPCMHMACRICVMDYFQKKENEGAAGECPICRQGPILQSDLLEIGQKSNGTETPDSQKGKNVKFDIRKAVGGFRLSTKMNALISHLRQNERDNSKTVVFSQFTSFLDLIGEALDYECIHFTRLDGTQSQSQREKVLSSFSKAEEGSASVLLISLRAGGVGLNLTCANRVVMMDPWWNFSIEAQAIDRVHRLGQLKDVTVTRFVMRDTVEERILTIQNRKHVLVNELYQSRDHAKNRKMDDLQLLFGKSGAL</sequence>
<dbReference type="GO" id="GO:0008094">
    <property type="term" value="F:ATP-dependent activity, acting on DNA"/>
    <property type="evidence" value="ECO:0007669"/>
    <property type="project" value="TreeGrafter"/>
</dbReference>
<evidence type="ECO:0000256" key="3">
    <source>
        <dbReference type="ARBA" id="ARBA00022723"/>
    </source>
</evidence>
<keyword evidence="19" id="KW-1185">Reference proteome</keyword>
<dbReference type="GO" id="GO:0005634">
    <property type="term" value="C:nucleus"/>
    <property type="evidence" value="ECO:0007669"/>
    <property type="project" value="UniProtKB-SubCell"/>
</dbReference>
<reference evidence="18" key="1">
    <citation type="submission" date="2020-12" db="EMBL/GenBank/DDBJ databases">
        <title>Metabolic potential, ecology and presence of endohyphal bacteria is reflected in genomic diversity of Mucoromycotina.</title>
        <authorList>
            <person name="Muszewska A."/>
            <person name="Okrasinska A."/>
            <person name="Steczkiewicz K."/>
            <person name="Drgas O."/>
            <person name="Orlowska M."/>
            <person name="Perlinska-Lenart U."/>
            <person name="Aleksandrzak-Piekarczyk T."/>
            <person name="Szatraj K."/>
            <person name="Zielenkiewicz U."/>
            <person name="Pilsyk S."/>
            <person name="Malc E."/>
            <person name="Mieczkowski P."/>
            <person name="Kruszewska J.S."/>
            <person name="Biernat P."/>
            <person name="Pawlowska J."/>
        </authorList>
    </citation>
    <scope>NUCLEOTIDE SEQUENCE</scope>
    <source>
        <strain evidence="18">WA0000017839</strain>
    </source>
</reference>
<evidence type="ECO:0000256" key="12">
    <source>
        <dbReference type="ARBA" id="ARBA00023242"/>
    </source>
</evidence>
<feature type="domain" description="RING-type" evidence="15">
    <location>
        <begin position="763"/>
        <end position="807"/>
    </location>
</feature>
<dbReference type="Gene3D" id="3.40.50.10810">
    <property type="entry name" value="Tandem AAA-ATPase domain"/>
    <property type="match status" value="1"/>
</dbReference>
<dbReference type="InterPro" id="IPR027417">
    <property type="entry name" value="P-loop_NTPase"/>
</dbReference>
<dbReference type="PANTHER" id="PTHR45626:SF22">
    <property type="entry name" value="DNA REPAIR PROTEIN RAD5"/>
    <property type="match status" value="1"/>
</dbReference>
<dbReference type="InterPro" id="IPR014905">
    <property type="entry name" value="HIRAN"/>
</dbReference>
<gene>
    <name evidence="18" type="ORF">INT47_011364</name>
</gene>
<accession>A0A8H7QFV3</accession>
<evidence type="ECO:0000259" key="16">
    <source>
        <dbReference type="PROSITE" id="PS51192"/>
    </source>
</evidence>
<dbReference type="SMART" id="SM00490">
    <property type="entry name" value="HELICc"/>
    <property type="match status" value="1"/>
</dbReference>
<dbReference type="GO" id="GO:0006281">
    <property type="term" value="P:DNA repair"/>
    <property type="evidence" value="ECO:0007669"/>
    <property type="project" value="UniProtKB-KW"/>
</dbReference>
<evidence type="ECO:0000256" key="8">
    <source>
        <dbReference type="ARBA" id="ARBA00022806"/>
    </source>
</evidence>
<dbReference type="Gene3D" id="3.30.40.10">
    <property type="entry name" value="Zinc/RING finger domain, C3HC4 (zinc finger)"/>
    <property type="match status" value="1"/>
</dbReference>
<evidence type="ECO:0000256" key="1">
    <source>
        <dbReference type="ARBA" id="ARBA00004123"/>
    </source>
</evidence>
<feature type="compositionally biased region" description="Acidic residues" evidence="14">
    <location>
        <begin position="249"/>
        <end position="260"/>
    </location>
</feature>
<comment type="caution">
    <text evidence="18">The sequence shown here is derived from an EMBL/GenBank/DDBJ whole genome shotgun (WGS) entry which is preliminary data.</text>
</comment>
<evidence type="ECO:0000256" key="13">
    <source>
        <dbReference type="PROSITE-ProRule" id="PRU00175"/>
    </source>
</evidence>
<keyword evidence="6 13" id="KW-0863">Zinc-finger</keyword>
<dbReference type="EMBL" id="JAEPRD010000365">
    <property type="protein sequence ID" value="KAG2191703.1"/>
    <property type="molecule type" value="Genomic_DNA"/>
</dbReference>
<keyword evidence="3" id="KW-0479">Metal-binding</keyword>
<evidence type="ECO:0000256" key="10">
    <source>
        <dbReference type="ARBA" id="ARBA00022840"/>
    </source>
</evidence>
<proteinExistence type="inferred from homology"/>
<dbReference type="SMART" id="SM00487">
    <property type="entry name" value="DEXDc"/>
    <property type="match status" value="1"/>
</dbReference>
<dbReference type="InterPro" id="IPR001841">
    <property type="entry name" value="Znf_RING"/>
</dbReference>
<dbReference type="SUPFAM" id="SSF52540">
    <property type="entry name" value="P-loop containing nucleoside triphosphate hydrolases"/>
    <property type="match status" value="2"/>
</dbReference>
<dbReference type="AlphaFoldDB" id="A0A8H7QFV3"/>
<evidence type="ECO:0008006" key="20">
    <source>
        <dbReference type="Google" id="ProtNLM"/>
    </source>
</evidence>
<organism evidence="18 19">
    <name type="scientific">Mucor saturninus</name>
    <dbReference type="NCBI Taxonomy" id="64648"/>
    <lineage>
        <taxon>Eukaryota</taxon>
        <taxon>Fungi</taxon>
        <taxon>Fungi incertae sedis</taxon>
        <taxon>Mucoromycota</taxon>
        <taxon>Mucoromycotina</taxon>
        <taxon>Mucoromycetes</taxon>
        <taxon>Mucorales</taxon>
        <taxon>Mucorineae</taxon>
        <taxon>Mucoraceae</taxon>
        <taxon>Mucor</taxon>
    </lineage>
</organism>
<dbReference type="InterPro" id="IPR038718">
    <property type="entry name" value="SNF2-like_sf"/>
</dbReference>
<keyword evidence="11" id="KW-0234">DNA repair</keyword>
<dbReference type="SMART" id="SM00184">
    <property type="entry name" value="RING"/>
    <property type="match status" value="1"/>
</dbReference>
<dbReference type="Pfam" id="PF00176">
    <property type="entry name" value="SNF2-rel_dom"/>
    <property type="match status" value="1"/>
</dbReference>
<dbReference type="SUPFAM" id="SSF57850">
    <property type="entry name" value="RING/U-box"/>
    <property type="match status" value="1"/>
</dbReference>
<keyword evidence="7" id="KW-0378">Hydrolase</keyword>
<comment type="subcellular location">
    <subcellularLocation>
        <location evidence="1">Nucleus</location>
    </subcellularLocation>
</comment>
<feature type="domain" description="Helicase ATP-binding" evidence="16">
    <location>
        <begin position="362"/>
        <end position="563"/>
    </location>
</feature>
<dbReference type="Gene3D" id="3.40.50.300">
    <property type="entry name" value="P-loop containing nucleotide triphosphate hydrolases"/>
    <property type="match status" value="2"/>
</dbReference>